<dbReference type="AlphaFoldDB" id="A0A849P637"/>
<dbReference type="Pfam" id="PF02405">
    <property type="entry name" value="MlaE"/>
    <property type="match status" value="1"/>
</dbReference>
<keyword evidence="1" id="KW-0812">Transmembrane</keyword>
<protein>
    <submittedName>
        <fullName evidence="2">ABC transporter permease</fullName>
    </submittedName>
</protein>
<dbReference type="EMBL" id="JABGBN010000002">
    <property type="protein sequence ID" value="NOL51252.1"/>
    <property type="molecule type" value="Genomic_DNA"/>
</dbReference>
<keyword evidence="1" id="KW-0472">Membrane</keyword>
<keyword evidence="1" id="KW-1133">Transmembrane helix</keyword>
<evidence type="ECO:0000313" key="2">
    <source>
        <dbReference type="EMBL" id="NOL51252.1"/>
    </source>
</evidence>
<evidence type="ECO:0000256" key="1">
    <source>
        <dbReference type="RuleBase" id="RU362044"/>
    </source>
</evidence>
<dbReference type="InterPro" id="IPR003453">
    <property type="entry name" value="ABC_MlaE_roteobac"/>
</dbReference>
<dbReference type="GO" id="GO:0043190">
    <property type="term" value="C:ATP-binding cassette (ABC) transporter complex"/>
    <property type="evidence" value="ECO:0007669"/>
    <property type="project" value="InterPro"/>
</dbReference>
<dbReference type="InterPro" id="IPR030802">
    <property type="entry name" value="Permease_MalE"/>
</dbReference>
<dbReference type="NCBIfam" id="TIGR00056">
    <property type="entry name" value="MlaE family lipid ABC transporter permease subunit"/>
    <property type="match status" value="1"/>
</dbReference>
<comment type="similarity">
    <text evidence="1">Belongs to the MlaE permease family.</text>
</comment>
<sequence length="376" mass="41034">MLFFKDIIEAESTGSSTLVLTGDWTVTHYVAIQKALKNLEIHSSLLQLSLNDIHEIDTAGVLLLADKFGQETLRKALQDKALSKERVAMIETVLKALPTEEDRTPPKKTFFLWRFFGDVGVSLTSLWTELLQWMGFFGMVILAFLRMVVNPSNWRMTSLVANIDSSGFKATPIVMLLCFMVGAVVAFLGATVLETFGAQVFTVHLVTYSFLREFAIILTAILIAGRTASAYTAQLGSMKVNEEIDALKASGIDPLATLVVPRVFALVVAMPILTFLGMAAGIVGGMLVCTLAMDISPRLFFDIMNESIHVKHFLVGIGKAPIFAVVIAITGCLEGFKVSGSAESVGEHTTSSVVKCIFLVILLDALFAIFFMEMGW</sequence>
<comment type="caution">
    <text evidence="2">The sequence shown here is derived from an EMBL/GenBank/DDBJ whole genome shotgun (WGS) entry which is preliminary data.</text>
</comment>
<keyword evidence="1" id="KW-0997">Cell inner membrane</keyword>
<name>A0A849P637_9BURK</name>
<dbReference type="Proteomes" id="UP000537862">
    <property type="component" value="Unassembled WGS sequence"/>
</dbReference>
<feature type="transmembrane region" description="Helical" evidence="1">
    <location>
        <begin position="313"/>
        <end position="333"/>
    </location>
</feature>
<accession>A0A849P637</accession>
<comment type="subcellular location">
    <subcellularLocation>
        <location evidence="1">Cell inner membrane</location>
        <topology evidence="1">Multi-pass membrane protein</topology>
    </subcellularLocation>
</comment>
<gene>
    <name evidence="2" type="ORF">HKX39_03570</name>
</gene>
<feature type="transmembrane region" description="Helical" evidence="1">
    <location>
        <begin position="170"/>
        <end position="193"/>
    </location>
</feature>
<dbReference type="GO" id="GO:0005548">
    <property type="term" value="F:phospholipid transporter activity"/>
    <property type="evidence" value="ECO:0007669"/>
    <property type="project" value="TreeGrafter"/>
</dbReference>
<proteinExistence type="inferred from homology"/>
<organism evidence="2 3">
    <name type="scientific">Pelistega suis</name>
    <dbReference type="NCBI Taxonomy" id="1631957"/>
    <lineage>
        <taxon>Bacteria</taxon>
        <taxon>Pseudomonadati</taxon>
        <taxon>Pseudomonadota</taxon>
        <taxon>Betaproteobacteria</taxon>
        <taxon>Burkholderiales</taxon>
        <taxon>Alcaligenaceae</taxon>
        <taxon>Pelistega</taxon>
    </lineage>
</organism>
<dbReference type="PANTHER" id="PTHR30188">
    <property type="entry name" value="ABC TRANSPORTER PERMEASE PROTEIN-RELATED"/>
    <property type="match status" value="1"/>
</dbReference>
<evidence type="ECO:0000313" key="3">
    <source>
        <dbReference type="Proteomes" id="UP000537862"/>
    </source>
</evidence>
<feature type="transmembrane region" description="Helical" evidence="1">
    <location>
        <begin position="130"/>
        <end position="149"/>
    </location>
</feature>
<dbReference type="RefSeq" id="WP_171679951.1">
    <property type="nucleotide sequence ID" value="NZ_JABGBN010000002.1"/>
</dbReference>
<reference evidence="2 3" key="1">
    <citation type="submission" date="2020-05" db="EMBL/GenBank/DDBJ databases">
        <authorList>
            <person name="Niu N."/>
        </authorList>
    </citation>
    <scope>NUCLEOTIDE SEQUENCE [LARGE SCALE GENOMIC DNA]</scope>
    <source>
        <strain evidence="2 3">3340-03</strain>
    </source>
</reference>
<feature type="transmembrane region" description="Helical" evidence="1">
    <location>
        <begin position="205"/>
        <end position="225"/>
    </location>
</feature>
<keyword evidence="3" id="KW-1185">Reference proteome</keyword>
<feature type="transmembrane region" description="Helical" evidence="1">
    <location>
        <begin position="353"/>
        <end position="372"/>
    </location>
</feature>
<feature type="transmembrane region" description="Helical" evidence="1">
    <location>
        <begin position="263"/>
        <end position="293"/>
    </location>
</feature>
<dbReference type="PANTHER" id="PTHR30188:SF3">
    <property type="entry name" value="ABC TRANSPORTER PERMEASE"/>
    <property type="match status" value="1"/>
</dbReference>
<keyword evidence="1" id="KW-1003">Cell membrane</keyword>